<dbReference type="OrthoDB" id="10069847at2759"/>
<dbReference type="Pfam" id="PF20700">
    <property type="entry name" value="Mutator"/>
    <property type="match status" value="1"/>
</dbReference>
<dbReference type="EMBL" id="GGMS01010253">
    <property type="protein sequence ID" value="MBY79456.1"/>
    <property type="molecule type" value="Transcribed_RNA"/>
</dbReference>
<accession>A0A2S2QNW3</accession>
<dbReference type="AlphaFoldDB" id="A0A2S2QNW3"/>
<gene>
    <name evidence="2" type="ORF">g.99806</name>
</gene>
<evidence type="ECO:0000313" key="2">
    <source>
        <dbReference type="EMBL" id="MBY79456.1"/>
    </source>
</evidence>
<protein>
    <recommendedName>
        <fullName evidence="1">Mutator-like transposase domain-containing protein</fullName>
    </recommendedName>
</protein>
<dbReference type="InterPro" id="IPR049012">
    <property type="entry name" value="Mutator_transp_dom"/>
</dbReference>
<sequence>MNSELVKEIRNGYFCTWTFKCKMCNLITKIESEKSESYIPINKAIVTATVGIGIGYTQLSEFSAILDIPYLSTNTYGKIFDELSTVIEQTAWEQMRLAGIEEKELAIEAGDIDTDGVPLCPVIADGQWGKRSYKTKYNALSGAATIIGFRSNKVLFVGIRNRYCCMCERAHALKLSTKDHKCFLNWDKAATGMEADGISEGFSRSIELHGLKFNRLIGDGDSSVLKKLLEIVPYGPHQLVQKIECRNHLLRNYSTKLSTLTKNTIYPTYLRQLIKKNIIKFCVAIRNAIQYRKKLNINDNAKIKGLQQDISNSPYHIFGQHAQCDIYFCKKSAVCENHVPAMERCGLMREINSVLRRVVENASSLIYDVTNNACEQFNSVINKYISGKRINFSLKQSYNTRVQAAIISYNTSGNFLRAVHKKVMHKSPGIKKT</sequence>
<reference evidence="2" key="1">
    <citation type="submission" date="2018-04" db="EMBL/GenBank/DDBJ databases">
        <title>Transcriptome assembly of Sipha flava.</title>
        <authorList>
            <person name="Scully E.D."/>
            <person name="Geib S.M."/>
            <person name="Palmer N.A."/>
            <person name="Koch K."/>
            <person name="Bradshaw J."/>
            <person name="Heng-Moss T."/>
            <person name="Sarath G."/>
        </authorList>
    </citation>
    <scope>NUCLEOTIDE SEQUENCE</scope>
</reference>
<feature type="domain" description="Mutator-like transposase" evidence="1">
    <location>
        <begin position="4"/>
        <end position="329"/>
    </location>
</feature>
<organism evidence="2">
    <name type="scientific">Sipha flava</name>
    <name type="common">yellow sugarcane aphid</name>
    <dbReference type="NCBI Taxonomy" id="143950"/>
    <lineage>
        <taxon>Eukaryota</taxon>
        <taxon>Metazoa</taxon>
        <taxon>Ecdysozoa</taxon>
        <taxon>Arthropoda</taxon>
        <taxon>Hexapoda</taxon>
        <taxon>Insecta</taxon>
        <taxon>Pterygota</taxon>
        <taxon>Neoptera</taxon>
        <taxon>Paraneoptera</taxon>
        <taxon>Hemiptera</taxon>
        <taxon>Sternorrhyncha</taxon>
        <taxon>Aphidomorpha</taxon>
        <taxon>Aphidoidea</taxon>
        <taxon>Aphididae</taxon>
        <taxon>Sipha</taxon>
    </lineage>
</organism>
<name>A0A2S2QNW3_9HEMI</name>
<proteinExistence type="predicted"/>
<evidence type="ECO:0000259" key="1">
    <source>
        <dbReference type="Pfam" id="PF20700"/>
    </source>
</evidence>